<protein>
    <recommendedName>
        <fullName evidence="4 9">N-(5'-phosphoribosyl)anthranilate isomerase</fullName>
        <shortName evidence="9">PRAI</shortName>
        <ecNumber evidence="3 9">5.3.1.24</ecNumber>
    </recommendedName>
</protein>
<dbReference type="InterPro" id="IPR011060">
    <property type="entry name" value="RibuloseP-bd_barrel"/>
</dbReference>
<evidence type="ECO:0000259" key="10">
    <source>
        <dbReference type="Pfam" id="PF00697"/>
    </source>
</evidence>
<comment type="catalytic activity">
    <reaction evidence="1 9">
        <text>N-(5-phospho-beta-D-ribosyl)anthranilate = 1-(2-carboxyphenylamino)-1-deoxy-D-ribulose 5-phosphate</text>
        <dbReference type="Rhea" id="RHEA:21540"/>
        <dbReference type="ChEBI" id="CHEBI:18277"/>
        <dbReference type="ChEBI" id="CHEBI:58613"/>
        <dbReference type="EC" id="5.3.1.24"/>
    </reaction>
</comment>
<organism evidence="11 12">
    <name type="scientific">Paenibacillus sabinae T27</name>
    <dbReference type="NCBI Taxonomy" id="1268072"/>
    <lineage>
        <taxon>Bacteria</taxon>
        <taxon>Bacillati</taxon>
        <taxon>Bacillota</taxon>
        <taxon>Bacilli</taxon>
        <taxon>Bacillales</taxon>
        <taxon>Paenibacillaceae</taxon>
        <taxon>Paenibacillus</taxon>
    </lineage>
</organism>
<keyword evidence="5 9" id="KW-0028">Amino-acid biosynthesis</keyword>
<evidence type="ECO:0000256" key="5">
    <source>
        <dbReference type="ARBA" id="ARBA00022605"/>
    </source>
</evidence>
<keyword evidence="7 9" id="KW-0057">Aromatic amino acid biosynthesis</keyword>
<keyword evidence="6 9" id="KW-0822">Tryptophan biosynthesis</keyword>
<dbReference type="RefSeq" id="WP_025335572.1">
    <property type="nucleotide sequence ID" value="NZ_CP004078.1"/>
</dbReference>
<dbReference type="Gene3D" id="3.20.20.70">
    <property type="entry name" value="Aldolase class I"/>
    <property type="match status" value="1"/>
</dbReference>
<evidence type="ECO:0000256" key="1">
    <source>
        <dbReference type="ARBA" id="ARBA00001164"/>
    </source>
</evidence>
<evidence type="ECO:0000256" key="8">
    <source>
        <dbReference type="ARBA" id="ARBA00023235"/>
    </source>
</evidence>
<dbReference type="Proteomes" id="UP000019772">
    <property type="component" value="Chromosome"/>
</dbReference>
<evidence type="ECO:0000256" key="2">
    <source>
        <dbReference type="ARBA" id="ARBA00004664"/>
    </source>
</evidence>
<dbReference type="GO" id="GO:0000162">
    <property type="term" value="P:L-tryptophan biosynthetic process"/>
    <property type="evidence" value="ECO:0007669"/>
    <property type="project" value="UniProtKB-UniRule"/>
</dbReference>
<dbReference type="InterPro" id="IPR044643">
    <property type="entry name" value="TrpF_fam"/>
</dbReference>
<dbReference type="InterPro" id="IPR013785">
    <property type="entry name" value="Aldolase_TIM"/>
</dbReference>
<feature type="domain" description="N-(5'phosphoribosyl) anthranilate isomerase (PRAI)" evidence="10">
    <location>
        <begin position="6"/>
        <end position="221"/>
    </location>
</feature>
<evidence type="ECO:0000256" key="9">
    <source>
        <dbReference type="HAMAP-Rule" id="MF_00135"/>
    </source>
</evidence>
<dbReference type="AlphaFoldDB" id="X4ZN85"/>
<evidence type="ECO:0000256" key="4">
    <source>
        <dbReference type="ARBA" id="ARBA00022272"/>
    </source>
</evidence>
<dbReference type="CDD" id="cd00405">
    <property type="entry name" value="PRAI"/>
    <property type="match status" value="1"/>
</dbReference>
<dbReference type="eggNOG" id="COG0135">
    <property type="taxonomic scope" value="Bacteria"/>
</dbReference>
<dbReference type="HAMAP" id="MF_00135">
    <property type="entry name" value="PRAI"/>
    <property type="match status" value="1"/>
</dbReference>
<dbReference type="UniPathway" id="UPA00035">
    <property type="reaction ID" value="UER00042"/>
</dbReference>
<dbReference type="SUPFAM" id="SSF51366">
    <property type="entry name" value="Ribulose-phoshate binding barrel"/>
    <property type="match status" value="1"/>
</dbReference>
<dbReference type="EC" id="5.3.1.24" evidence="3 9"/>
<name>X4ZN85_9BACL</name>
<keyword evidence="8 9" id="KW-0413">Isomerase</keyword>
<sequence length="226" mass="23964">MAETKVKICGLQDVEVLKSMVHLPVDYIGLVFAPSRRKVSPEQAAGLASVLGEWKTGQAPLAAGVFVNPEMDELNGILAAVPLGVIQLHGNESPAFCREVKEAFPSVQIWKALPVAAAEIEDTDNNGSLLESYTGAIDALLLDTLDEAQRGGSGRTFAWDKIPAYRKRARAMGVPLFVAGGLSPDNVGGLLEDYAPDGVDVSSGVESDGVKDIAKMTAFVERVKQS</sequence>
<dbReference type="STRING" id="1268072.PSAB_15840"/>
<gene>
    <name evidence="9" type="primary">trpF</name>
    <name evidence="11" type="ORF">PSAB_15840</name>
</gene>
<evidence type="ECO:0000256" key="6">
    <source>
        <dbReference type="ARBA" id="ARBA00022822"/>
    </source>
</evidence>
<dbReference type="KEGG" id="psab:PSAB_15840"/>
<keyword evidence="12" id="KW-1185">Reference proteome</keyword>
<dbReference type="HOGENOM" id="CLU_076364_1_0_9"/>
<dbReference type="Pfam" id="PF00697">
    <property type="entry name" value="PRAI"/>
    <property type="match status" value="1"/>
</dbReference>
<comment type="pathway">
    <text evidence="2 9">Amino-acid biosynthesis; L-tryptophan biosynthesis; L-tryptophan from chorismate: step 3/5.</text>
</comment>
<dbReference type="GO" id="GO:0004640">
    <property type="term" value="F:phosphoribosylanthranilate isomerase activity"/>
    <property type="evidence" value="ECO:0007669"/>
    <property type="project" value="UniProtKB-UniRule"/>
</dbReference>
<comment type="similarity">
    <text evidence="9">Belongs to the TrpF family.</text>
</comment>
<dbReference type="OrthoDB" id="9786954at2"/>
<evidence type="ECO:0000313" key="12">
    <source>
        <dbReference type="Proteomes" id="UP000019772"/>
    </source>
</evidence>
<evidence type="ECO:0000256" key="7">
    <source>
        <dbReference type="ARBA" id="ARBA00023141"/>
    </source>
</evidence>
<dbReference type="PATRIC" id="fig|1268072.3.peg.3272"/>
<proteinExistence type="inferred from homology"/>
<reference evidence="11 12" key="1">
    <citation type="journal article" date="2014" name="PLoS Genet.">
        <title>Comparative Genomic Analysis of N2-Fixing and Non-N2-Fixing Paenibacillus spp.: Organization, Evolution and Expression of the Nitrogen Fixation Genes.</title>
        <authorList>
            <person name="Xie J.B."/>
            <person name="Du Z."/>
            <person name="Bai L."/>
            <person name="Tian C."/>
            <person name="Zhang Y."/>
            <person name="Xie J.Y."/>
            <person name="Wang T."/>
            <person name="Liu X."/>
            <person name="Chen X."/>
            <person name="Cheng Q."/>
            <person name="Chen S."/>
            <person name="Li J."/>
        </authorList>
    </citation>
    <scope>NUCLEOTIDE SEQUENCE [LARGE SCALE GENOMIC DNA]</scope>
    <source>
        <strain evidence="11 12">T27</strain>
    </source>
</reference>
<evidence type="ECO:0000256" key="3">
    <source>
        <dbReference type="ARBA" id="ARBA00012572"/>
    </source>
</evidence>
<dbReference type="PANTHER" id="PTHR42894">
    <property type="entry name" value="N-(5'-PHOSPHORIBOSYL)ANTHRANILATE ISOMERASE"/>
    <property type="match status" value="1"/>
</dbReference>
<dbReference type="PANTHER" id="PTHR42894:SF1">
    <property type="entry name" value="N-(5'-PHOSPHORIBOSYL)ANTHRANILATE ISOMERASE"/>
    <property type="match status" value="1"/>
</dbReference>
<evidence type="ECO:0000313" key="11">
    <source>
        <dbReference type="EMBL" id="AHV98075.1"/>
    </source>
</evidence>
<dbReference type="InterPro" id="IPR001240">
    <property type="entry name" value="PRAI_dom"/>
</dbReference>
<dbReference type="EMBL" id="CP004078">
    <property type="protein sequence ID" value="AHV98075.1"/>
    <property type="molecule type" value="Genomic_DNA"/>
</dbReference>
<accession>X4ZN85</accession>